<dbReference type="Gene3D" id="2.170.130.10">
    <property type="entry name" value="TonB-dependent receptor, plug domain"/>
    <property type="match status" value="1"/>
</dbReference>
<dbReference type="InterPro" id="IPR037066">
    <property type="entry name" value="Plug_dom_sf"/>
</dbReference>
<keyword evidence="2" id="KW-0675">Receptor</keyword>
<evidence type="ECO:0000313" key="3">
    <source>
        <dbReference type="Proteomes" id="UP001139409"/>
    </source>
</evidence>
<dbReference type="Proteomes" id="UP001139409">
    <property type="component" value="Unassembled WGS sequence"/>
</dbReference>
<sequence>MRSFFVTLGFILFLALDSQSQVSVIQGIVTDSSGIELSDVTIRILNTDRGTISDDAGRYRLTVPADSLIDLEFRYVGYSVVVEKIRLADRQVMELNITLFKSTAVLSDVVIKDDELRNETSLTVIDPKTIQALPSAFGDFNRILVTLPGVVSNNELSSSYSVRGGSFDENLVYVNDIPIYRPFLISNGQQEGLSFINPDLVSAVRFSSGGWQPKYGDKLSSVLNVQYKQPESFGASASLSLLGGSAHVEGATGRVTYVAGARHKSSRYLLNTLETAAGYRPRFTDLQAYVTIRMDKKPRIKSPVLGILASYGRNRYQVRPETRTSEFGTFNQPLRFTVAFVGRELLEYDTYQAGLKYSSWIRDNWKSDVIVSGVKAFEREYTNIEGGYRLCDVDNQIGSPSFNECVTTRGIGTQFDYGRNTLTANLFSLETRQSILLDNRDELNFGAGGAYQYFDDYLNEYEFTDSSGYVVGVEQRFSDNILENGQLFGFVQYAWNPDPNFSMTGGIRLTYTTLNKQFLVSPRIQFSYAPDWERDVVFKLATGMYQQPPFYREFRALDGSINSQVEAQSSLHLIGGMDYSFQWWGRPFSFIAEAYYKHLWNVNPYDVDNVKTRYYATNDARAFATGVDLRVSGEFIPGTQSWFSLGILKTMEDVAGDGRGYIRRPTDQRINVAIQFEDHIPNDPRTRVNLNLFFGSGLPFGPPGNIEYRNVFDGESYRRIDIGFTRLIYLKKGREDEQLQISVEVLNLLGSDNPISYLFISDYDGNQFAVPNSLSARFLNLRLSLRLF</sequence>
<dbReference type="InterPro" id="IPR008969">
    <property type="entry name" value="CarboxyPept-like_regulatory"/>
</dbReference>
<dbReference type="AlphaFoldDB" id="A0A9X1HY70"/>
<dbReference type="Pfam" id="PF13620">
    <property type="entry name" value="CarboxypepD_reg"/>
    <property type="match status" value="1"/>
</dbReference>
<dbReference type="Gene3D" id="2.60.40.1120">
    <property type="entry name" value="Carboxypeptidase-like, regulatory domain"/>
    <property type="match status" value="1"/>
</dbReference>
<evidence type="ECO:0000313" key="2">
    <source>
        <dbReference type="EMBL" id="MCA6078897.1"/>
    </source>
</evidence>
<accession>A0A9X1HY70</accession>
<dbReference type="SUPFAM" id="SSF56935">
    <property type="entry name" value="Porins"/>
    <property type="match status" value="1"/>
</dbReference>
<organism evidence="2 3">
    <name type="scientific">Fulvivirga sedimenti</name>
    <dbReference type="NCBI Taxonomy" id="2879465"/>
    <lineage>
        <taxon>Bacteria</taxon>
        <taxon>Pseudomonadati</taxon>
        <taxon>Bacteroidota</taxon>
        <taxon>Cytophagia</taxon>
        <taxon>Cytophagales</taxon>
        <taxon>Fulvivirgaceae</taxon>
        <taxon>Fulvivirga</taxon>
    </lineage>
</organism>
<comment type="caution">
    <text evidence="2">The sequence shown here is derived from an EMBL/GenBank/DDBJ whole genome shotgun (WGS) entry which is preliminary data.</text>
</comment>
<feature type="domain" description="TonB-dependent receptor plug" evidence="1">
    <location>
        <begin position="119"/>
        <end position="217"/>
    </location>
</feature>
<dbReference type="SUPFAM" id="SSF49464">
    <property type="entry name" value="Carboxypeptidase regulatory domain-like"/>
    <property type="match status" value="1"/>
</dbReference>
<evidence type="ECO:0000259" key="1">
    <source>
        <dbReference type="Pfam" id="PF07715"/>
    </source>
</evidence>
<dbReference type="RefSeq" id="WP_225699756.1">
    <property type="nucleotide sequence ID" value="NZ_JAIXNE010000007.1"/>
</dbReference>
<protein>
    <submittedName>
        <fullName evidence="2">TonB-dependent receptor</fullName>
    </submittedName>
</protein>
<dbReference type="InterPro" id="IPR012910">
    <property type="entry name" value="Plug_dom"/>
</dbReference>
<proteinExistence type="predicted"/>
<gene>
    <name evidence="2" type="ORF">LDX50_28745</name>
</gene>
<dbReference type="EMBL" id="JAIXNE010000007">
    <property type="protein sequence ID" value="MCA6078897.1"/>
    <property type="molecule type" value="Genomic_DNA"/>
</dbReference>
<keyword evidence="3" id="KW-1185">Reference proteome</keyword>
<name>A0A9X1HY70_9BACT</name>
<dbReference type="Pfam" id="PF07715">
    <property type="entry name" value="Plug"/>
    <property type="match status" value="1"/>
</dbReference>
<reference evidence="2" key="1">
    <citation type="submission" date="2021-09" db="EMBL/GenBank/DDBJ databases">
        <title>Fulvivirga sp. isolated from coastal sediment.</title>
        <authorList>
            <person name="Yu H."/>
        </authorList>
    </citation>
    <scope>NUCLEOTIDE SEQUENCE</scope>
    <source>
        <strain evidence="2">1062</strain>
    </source>
</reference>